<sequence length="118" mass="13154">MRFRFSVAENEQPPFSGFDLGHVDVWGSEGHATSRGGDQDQAMMIYLSLTLLLDGLREFLMDRSRGSYECAAVDSSFSLRFTRGRGRGRGHGAHRQARGRYDAGPVREALGWGIVWGM</sequence>
<dbReference type="eggNOG" id="ENOG50339WP">
    <property type="taxonomic scope" value="Bacteria"/>
</dbReference>
<dbReference type="STRING" id="1214101.BN159_3832"/>
<accession>K4QVV2</accession>
<organism evidence="1 2">
    <name type="scientific">Streptomyces davaonensis (strain DSM 101723 / JCM 4913 / KCC S-0913 / 768)</name>
    <dbReference type="NCBI Taxonomy" id="1214101"/>
    <lineage>
        <taxon>Bacteria</taxon>
        <taxon>Bacillati</taxon>
        <taxon>Actinomycetota</taxon>
        <taxon>Actinomycetes</taxon>
        <taxon>Kitasatosporales</taxon>
        <taxon>Streptomycetaceae</taxon>
        <taxon>Streptomyces</taxon>
    </lineage>
</organism>
<evidence type="ECO:0000313" key="1">
    <source>
        <dbReference type="EMBL" id="CCK28211.1"/>
    </source>
</evidence>
<keyword evidence="2" id="KW-1185">Reference proteome</keyword>
<dbReference type="Proteomes" id="UP000008043">
    <property type="component" value="Chromosome"/>
</dbReference>
<gene>
    <name evidence="1" type="ORF">BN159_3832</name>
</gene>
<reference evidence="1 2" key="1">
    <citation type="journal article" date="2012" name="J. Bacteriol.">
        <title>Genome sequence of the bacterium Streptomyces davawensis JCM 4913 and heterologous production of the unique antibiotic roseoflavin.</title>
        <authorList>
            <person name="Jankowitsch F."/>
            <person name="Schwarz J."/>
            <person name="Ruckert C."/>
            <person name="Gust B."/>
            <person name="Szczepanowski R."/>
            <person name="Blom J."/>
            <person name="Pelzer S."/>
            <person name="Kalinowski J."/>
            <person name="Mack M."/>
        </authorList>
    </citation>
    <scope>NUCLEOTIDE SEQUENCE [LARGE SCALE GENOMIC DNA]</scope>
    <source>
        <strain evidence="2">DSM 101723 / JCM 4913 / KCC S-0913 / 768</strain>
    </source>
</reference>
<proteinExistence type="predicted"/>
<dbReference type="AlphaFoldDB" id="K4QVV2"/>
<dbReference type="HOGENOM" id="CLU_2071745_0_0_11"/>
<evidence type="ECO:0000313" key="2">
    <source>
        <dbReference type="Proteomes" id="UP000008043"/>
    </source>
</evidence>
<name>K4QVV2_STRDJ</name>
<dbReference type="EMBL" id="HE971709">
    <property type="protein sequence ID" value="CCK28211.1"/>
    <property type="molecule type" value="Genomic_DNA"/>
</dbReference>
<protein>
    <submittedName>
        <fullName evidence="1">Uncharacterized protein</fullName>
    </submittedName>
</protein>
<dbReference type="KEGG" id="sdv:BN159_3832"/>